<dbReference type="KEGG" id="aori:SD37_32360"/>
<dbReference type="Pfam" id="PF03055">
    <property type="entry name" value="RPE65"/>
    <property type="match status" value="1"/>
</dbReference>
<dbReference type="GO" id="GO:0046872">
    <property type="term" value="F:metal ion binding"/>
    <property type="evidence" value="ECO:0007669"/>
    <property type="project" value="UniProtKB-KW"/>
</dbReference>
<dbReference type="EMBL" id="CP016174">
    <property type="protein sequence ID" value="ANN19850.1"/>
    <property type="molecule type" value="Genomic_DNA"/>
</dbReference>
<sequence length="495" mass="55144">MTSASEQPILVAAATAKPEVNPYLMGVYAPVGEEIDASDLEVIGKIPADLNGVYLRNGPNPRFEPEGRYHWFDGDGMIHAVHLENGKARYRNRWIRTKAFEAESEAGKALWKGVMESPKGNPFGNSHGLNVKDSANTDLIFHRGQVLSTWYMCGTPYAIDPLSLETLGAEDFLGTLVGDMMAHPKVDERTGEMFWFDYGPRPPYLRYGVISADGKVASTTEIELPGPRLPHDMAITENYAVLMDLPLVQDMEAARNGRHKLLFDRSLPSRFGVLPRYGDGSQIRWFEASPCYIYHVVNSWEQGEEIVLDVCRVQRPHEQLAAPAADARTPLAKMLSYLRLDASLHRYRFNLRTGQCLENQLDDDNTEFPSVDSRVVGGRNRFSYAVHISPESTLKFDGLVCYDNRAGSKTEHRFGPGRWGSEAPFAPRDGAAADSDDGYLVTFVQDEREGRSELDIFDAADLAAGPVARVLLPQRVPLGFHATWVRADQLEPSRG</sequence>
<evidence type="ECO:0000256" key="4">
    <source>
        <dbReference type="ARBA" id="ARBA00023004"/>
    </source>
</evidence>
<dbReference type="Proteomes" id="UP000093695">
    <property type="component" value="Chromosome"/>
</dbReference>
<dbReference type="PANTHER" id="PTHR10543:SF89">
    <property type="entry name" value="CAROTENOID 9,10(9',10')-CLEAVAGE DIOXYGENASE 1"/>
    <property type="match status" value="1"/>
</dbReference>
<dbReference type="PANTHER" id="PTHR10543">
    <property type="entry name" value="BETA-CAROTENE DIOXYGENASE"/>
    <property type="match status" value="1"/>
</dbReference>
<accession>A0A193C685</accession>
<keyword evidence="4 5" id="KW-0408">Iron</keyword>
<feature type="binding site" evidence="5">
    <location>
        <position position="295"/>
    </location>
    <ligand>
        <name>Fe cation</name>
        <dbReference type="ChEBI" id="CHEBI:24875"/>
        <note>catalytic</note>
    </ligand>
</feature>
<gene>
    <name evidence="7" type="ORF">SD37_32360</name>
</gene>
<comment type="cofactor">
    <cofactor evidence="5 6">
        <name>Fe(2+)</name>
        <dbReference type="ChEBI" id="CHEBI:29033"/>
    </cofactor>
    <text evidence="5 6">Binds 1 Fe(2+) ion per subunit.</text>
</comment>
<evidence type="ECO:0000313" key="8">
    <source>
        <dbReference type="Proteomes" id="UP000093695"/>
    </source>
</evidence>
<dbReference type="GO" id="GO:0010436">
    <property type="term" value="F:carotenoid dioxygenase activity"/>
    <property type="evidence" value="ECO:0007669"/>
    <property type="project" value="TreeGrafter"/>
</dbReference>
<feature type="binding site" evidence="5">
    <location>
        <position position="481"/>
    </location>
    <ligand>
        <name>Fe cation</name>
        <dbReference type="ChEBI" id="CHEBI:24875"/>
        <note>catalytic</note>
    </ligand>
</feature>
<dbReference type="eggNOG" id="COG3670">
    <property type="taxonomic scope" value="Bacteria"/>
</dbReference>
<dbReference type="EC" id="1.13.11.-" evidence="6"/>
<evidence type="ECO:0000256" key="2">
    <source>
        <dbReference type="ARBA" id="ARBA00022723"/>
    </source>
</evidence>
<keyword evidence="2 5" id="KW-0479">Metal-binding</keyword>
<evidence type="ECO:0000256" key="6">
    <source>
        <dbReference type="RuleBase" id="RU364048"/>
    </source>
</evidence>
<dbReference type="GO" id="GO:0016121">
    <property type="term" value="P:carotene catabolic process"/>
    <property type="evidence" value="ECO:0007669"/>
    <property type="project" value="TreeGrafter"/>
</dbReference>
<evidence type="ECO:0000256" key="1">
    <source>
        <dbReference type="ARBA" id="ARBA00006787"/>
    </source>
</evidence>
<name>A0A193C685_AMYOR</name>
<dbReference type="RefSeq" id="WP_044856101.1">
    <property type="nucleotide sequence ID" value="NZ_CP016174.1"/>
</dbReference>
<protein>
    <recommendedName>
        <fullName evidence="6">Dioxygenase</fullName>
        <ecNumber evidence="6">1.13.11.-</ecNumber>
    </recommendedName>
</protein>
<feature type="binding site" evidence="5">
    <location>
        <position position="231"/>
    </location>
    <ligand>
        <name>Fe cation</name>
        <dbReference type="ChEBI" id="CHEBI:24875"/>
        <note>catalytic</note>
    </ligand>
</feature>
<evidence type="ECO:0000256" key="5">
    <source>
        <dbReference type="PIRSR" id="PIRSR604294-1"/>
    </source>
</evidence>
<keyword evidence="3 6" id="KW-0560">Oxidoreductase</keyword>
<dbReference type="STRING" id="31958.SD37_32360"/>
<reference evidence="7 8" key="1">
    <citation type="journal article" date="2015" name="Genome Announc.">
        <title>Draft Genome Sequence of Norvancomycin-Producing Strain Amycolatopsis orientalis CPCC200066.</title>
        <authorList>
            <person name="Lei X."/>
            <person name="Yuan F."/>
            <person name="Shi Y."/>
            <person name="Li X."/>
            <person name="Wang L."/>
            <person name="Hong B."/>
        </authorList>
    </citation>
    <scope>NUCLEOTIDE SEQUENCE [LARGE SCALE GENOMIC DNA]</scope>
    <source>
        <strain evidence="7 8">B-37</strain>
    </source>
</reference>
<evidence type="ECO:0000313" key="7">
    <source>
        <dbReference type="EMBL" id="ANN19850.1"/>
    </source>
</evidence>
<evidence type="ECO:0000256" key="3">
    <source>
        <dbReference type="ARBA" id="ARBA00023002"/>
    </source>
</evidence>
<dbReference type="AlphaFoldDB" id="A0A193C685"/>
<keyword evidence="6 7" id="KW-0223">Dioxygenase</keyword>
<dbReference type="InterPro" id="IPR004294">
    <property type="entry name" value="Carotenoid_Oase"/>
</dbReference>
<keyword evidence="8" id="KW-1185">Reference proteome</keyword>
<proteinExistence type="inferred from homology"/>
<feature type="binding site" evidence="5">
    <location>
        <position position="183"/>
    </location>
    <ligand>
        <name>Fe cation</name>
        <dbReference type="ChEBI" id="CHEBI:24875"/>
        <note>catalytic</note>
    </ligand>
</feature>
<comment type="similarity">
    <text evidence="1 6">Belongs to the carotenoid oxygenase family.</text>
</comment>
<organism evidence="7 8">
    <name type="scientific">Amycolatopsis orientalis</name>
    <name type="common">Nocardia orientalis</name>
    <dbReference type="NCBI Taxonomy" id="31958"/>
    <lineage>
        <taxon>Bacteria</taxon>
        <taxon>Bacillati</taxon>
        <taxon>Actinomycetota</taxon>
        <taxon>Actinomycetes</taxon>
        <taxon>Pseudonocardiales</taxon>
        <taxon>Pseudonocardiaceae</taxon>
        <taxon>Amycolatopsis</taxon>
    </lineage>
</organism>